<dbReference type="STRING" id="1121302.SAMN02745163_04400"/>
<protein>
    <recommendedName>
        <fullName evidence="3">Lipoprotein</fullName>
    </recommendedName>
</protein>
<gene>
    <name evidence="1" type="ORF">SAMN02745163_04400</name>
</gene>
<dbReference type="Proteomes" id="UP000184310">
    <property type="component" value="Unassembled WGS sequence"/>
</dbReference>
<proteinExistence type="predicted"/>
<organism evidence="1 2">
    <name type="scientific">Clostridium cavendishii DSM 21758</name>
    <dbReference type="NCBI Taxonomy" id="1121302"/>
    <lineage>
        <taxon>Bacteria</taxon>
        <taxon>Bacillati</taxon>
        <taxon>Bacillota</taxon>
        <taxon>Clostridia</taxon>
        <taxon>Eubacteriales</taxon>
        <taxon>Clostridiaceae</taxon>
        <taxon>Clostridium</taxon>
    </lineage>
</organism>
<evidence type="ECO:0000313" key="2">
    <source>
        <dbReference type="Proteomes" id="UP000184310"/>
    </source>
</evidence>
<evidence type="ECO:0008006" key="3">
    <source>
        <dbReference type="Google" id="ProtNLM"/>
    </source>
</evidence>
<sequence length="408" mass="48069">MKKKMLIICLVLILITVLIGCSKDKNINVKEDIKKENSKKDSEKELYKNIGELKIDSKKDFQVLTFKDNENLILLKSTEENKYNHELYNYNLKSEKNVRLGDFGEIKSPNYIKRGKSGQIIHIKNNMVLIYDTAANEEKCIYYLDEVRKDFNKQKYKISDEEIAKRINVNWVNGSDKYITISEYLQFDGYHECITRLIDINDGKEYTTGFCKDEDTGIDWAYSKKTDMFYYSGDSKNIYEINPTKGIEAKRFLKLEGYDRQKGNINMSEDGKTLYVLEDDKDIQYIESIDIESKKISKILEYKRKKDNNWWAGISQFSLIDNLVIYTLNTSKSEDDFIKSYDEILIGNLNDDELKNVTKLNYVNRDNYPIAQYVQISKDKSKVVKTVQIVKDKESKDRDYKYFLYEKN</sequence>
<dbReference type="EMBL" id="FQZB01000026">
    <property type="protein sequence ID" value="SHK75337.1"/>
    <property type="molecule type" value="Genomic_DNA"/>
</dbReference>
<dbReference type="AlphaFoldDB" id="A0A1M6V1E8"/>
<dbReference type="PROSITE" id="PS51257">
    <property type="entry name" value="PROKAR_LIPOPROTEIN"/>
    <property type="match status" value="1"/>
</dbReference>
<name>A0A1M6V1E8_9CLOT</name>
<dbReference type="RefSeq" id="WP_072993542.1">
    <property type="nucleotide sequence ID" value="NZ_FQZB01000026.1"/>
</dbReference>
<dbReference type="SUPFAM" id="SSF82171">
    <property type="entry name" value="DPP6 N-terminal domain-like"/>
    <property type="match status" value="1"/>
</dbReference>
<accession>A0A1M6V1E8</accession>
<reference evidence="1 2" key="1">
    <citation type="submission" date="2016-11" db="EMBL/GenBank/DDBJ databases">
        <authorList>
            <person name="Jaros S."/>
            <person name="Januszkiewicz K."/>
            <person name="Wedrychowicz H."/>
        </authorList>
    </citation>
    <scope>NUCLEOTIDE SEQUENCE [LARGE SCALE GENOMIC DNA]</scope>
    <source>
        <strain evidence="1 2">DSM 21758</strain>
    </source>
</reference>
<keyword evidence="2" id="KW-1185">Reference proteome</keyword>
<evidence type="ECO:0000313" key="1">
    <source>
        <dbReference type="EMBL" id="SHK75337.1"/>
    </source>
</evidence>